<evidence type="ECO:0000256" key="1">
    <source>
        <dbReference type="SAM" id="MobiDB-lite"/>
    </source>
</evidence>
<accession>A0A0C9SDL3</accession>
<organism evidence="3">
    <name type="scientific">Amblyomma americanum</name>
    <name type="common">Lone star tick</name>
    <dbReference type="NCBI Taxonomy" id="6943"/>
    <lineage>
        <taxon>Eukaryota</taxon>
        <taxon>Metazoa</taxon>
        <taxon>Ecdysozoa</taxon>
        <taxon>Arthropoda</taxon>
        <taxon>Chelicerata</taxon>
        <taxon>Arachnida</taxon>
        <taxon>Acari</taxon>
        <taxon>Parasitiformes</taxon>
        <taxon>Ixodida</taxon>
        <taxon>Ixodoidea</taxon>
        <taxon>Ixodidae</taxon>
        <taxon>Amblyomminae</taxon>
        <taxon>Amblyomma</taxon>
    </lineage>
</organism>
<evidence type="ECO:0000256" key="2">
    <source>
        <dbReference type="SAM" id="SignalP"/>
    </source>
</evidence>
<evidence type="ECO:0000313" key="3">
    <source>
        <dbReference type="EMBL" id="JAG92122.1"/>
    </source>
</evidence>
<keyword evidence="2" id="KW-0732">Signal</keyword>
<feature type="compositionally biased region" description="Basic residues" evidence="1">
    <location>
        <begin position="80"/>
        <end position="92"/>
    </location>
</feature>
<feature type="region of interest" description="Disordered" evidence="1">
    <location>
        <begin position="44"/>
        <end position="94"/>
    </location>
</feature>
<feature type="signal peptide" evidence="2">
    <location>
        <begin position="1"/>
        <end position="24"/>
    </location>
</feature>
<name>A0A0C9SDL3_AMBAM</name>
<dbReference type="EMBL" id="GBZX01000618">
    <property type="protein sequence ID" value="JAG92122.1"/>
    <property type="molecule type" value="mRNA"/>
</dbReference>
<reference evidence="3" key="1">
    <citation type="journal article" date="2015" name="PLoS ONE">
        <title>An Insight into the Sialome of the Lone Star Tick, Amblyomma americanum, with a Glimpse on Its Time Dependent Gene Expression.</title>
        <authorList>
            <person name="Karim S."/>
            <person name="Ribeiro J.M."/>
        </authorList>
    </citation>
    <scope>NUCLEOTIDE SEQUENCE</scope>
    <source>
        <tissue evidence="3">Salivary gland</tissue>
    </source>
</reference>
<proteinExistence type="evidence at transcript level"/>
<dbReference type="AlphaFoldDB" id="A0A0C9SDL3"/>
<sequence length="138" mass="14359">GTATYASTGSACVVAAVACAAALALQMGELAASCERSSLLLPSGRLSSHDRSTSEPSSASLTTGSSKPSSTRPSSLMGRQPRKRAASRKSMRHQATQLKCLSIAAAFWRGGTTVLYGGPEHRFNRAFQVYCGTSCSLI</sequence>
<feature type="compositionally biased region" description="Low complexity" evidence="1">
    <location>
        <begin position="62"/>
        <end position="75"/>
    </location>
</feature>
<feature type="non-terminal residue" evidence="3">
    <location>
        <position position="1"/>
    </location>
</feature>
<protein>
    <submittedName>
        <fullName evidence="3">Putative secreted protein</fullName>
    </submittedName>
</protein>
<feature type="chain" id="PRO_5002212988" evidence="2">
    <location>
        <begin position="25"/>
        <end position="138"/>
    </location>
</feature>